<proteinExistence type="predicted"/>
<organism evidence="2 3">
    <name type="scientific">Nepenthes gracilis</name>
    <name type="common">Slender pitcher plant</name>
    <dbReference type="NCBI Taxonomy" id="150966"/>
    <lineage>
        <taxon>Eukaryota</taxon>
        <taxon>Viridiplantae</taxon>
        <taxon>Streptophyta</taxon>
        <taxon>Embryophyta</taxon>
        <taxon>Tracheophyta</taxon>
        <taxon>Spermatophyta</taxon>
        <taxon>Magnoliopsida</taxon>
        <taxon>eudicotyledons</taxon>
        <taxon>Gunneridae</taxon>
        <taxon>Pentapetalae</taxon>
        <taxon>Caryophyllales</taxon>
        <taxon>Nepenthaceae</taxon>
        <taxon>Nepenthes</taxon>
    </lineage>
</organism>
<name>A0AAD3SJY5_NEPGR</name>
<gene>
    <name evidence="2" type="ORF">Nepgr_013877</name>
</gene>
<evidence type="ECO:0000313" key="2">
    <source>
        <dbReference type="EMBL" id="GMH12036.1"/>
    </source>
</evidence>
<protein>
    <submittedName>
        <fullName evidence="2">Uncharacterized protein</fullName>
    </submittedName>
</protein>
<dbReference type="Proteomes" id="UP001279734">
    <property type="component" value="Unassembled WGS sequence"/>
</dbReference>
<reference evidence="2" key="1">
    <citation type="submission" date="2023-05" db="EMBL/GenBank/DDBJ databases">
        <title>Nepenthes gracilis genome sequencing.</title>
        <authorList>
            <person name="Fukushima K."/>
        </authorList>
    </citation>
    <scope>NUCLEOTIDE SEQUENCE</scope>
    <source>
        <strain evidence="2">SING2019-196</strain>
    </source>
</reference>
<accession>A0AAD3SJY5</accession>
<keyword evidence="3" id="KW-1185">Reference proteome</keyword>
<feature type="region of interest" description="Disordered" evidence="1">
    <location>
        <begin position="1"/>
        <end position="37"/>
    </location>
</feature>
<comment type="caution">
    <text evidence="2">The sequence shown here is derived from an EMBL/GenBank/DDBJ whole genome shotgun (WGS) entry which is preliminary data.</text>
</comment>
<sequence>MASDQSQKRKNIQLKENGDLHDPQPWRSGDGSRVGNCWRTSKVGRSSFLWILSSRWFRERPTCPTVLVLYPNHMKSHMDPLQWA</sequence>
<dbReference type="EMBL" id="BSYO01000011">
    <property type="protein sequence ID" value="GMH12036.1"/>
    <property type="molecule type" value="Genomic_DNA"/>
</dbReference>
<evidence type="ECO:0000313" key="3">
    <source>
        <dbReference type="Proteomes" id="UP001279734"/>
    </source>
</evidence>
<dbReference type="AlphaFoldDB" id="A0AAD3SJY5"/>
<evidence type="ECO:0000256" key="1">
    <source>
        <dbReference type="SAM" id="MobiDB-lite"/>
    </source>
</evidence>